<organism evidence="5 6">
    <name type="scientific">Bombardia bombarda</name>
    <dbReference type="NCBI Taxonomy" id="252184"/>
    <lineage>
        <taxon>Eukaryota</taxon>
        <taxon>Fungi</taxon>
        <taxon>Dikarya</taxon>
        <taxon>Ascomycota</taxon>
        <taxon>Pezizomycotina</taxon>
        <taxon>Sordariomycetes</taxon>
        <taxon>Sordariomycetidae</taxon>
        <taxon>Sordariales</taxon>
        <taxon>Lasiosphaeriaceae</taxon>
        <taxon>Bombardia</taxon>
    </lineage>
</organism>
<feature type="region of interest" description="Disordered" evidence="2">
    <location>
        <begin position="114"/>
        <end position="161"/>
    </location>
</feature>
<keyword evidence="1 3" id="KW-0732">Signal</keyword>
<dbReference type="PANTHER" id="PTHR35185:SF1">
    <property type="entry name" value="UPF0619 GPI-ANCHORED MEMBRANE PROTEIN C1322.10"/>
    <property type="match status" value="1"/>
</dbReference>
<dbReference type="InterPro" id="IPR018466">
    <property type="entry name" value="Kre9/Knh1-like_N"/>
</dbReference>
<reference evidence="5" key="1">
    <citation type="submission" date="2023-06" db="EMBL/GenBank/DDBJ databases">
        <title>Genome-scale phylogeny and comparative genomics of the fungal order Sordariales.</title>
        <authorList>
            <consortium name="Lawrence Berkeley National Laboratory"/>
            <person name="Hensen N."/>
            <person name="Bonometti L."/>
            <person name="Westerberg I."/>
            <person name="Brannstrom I.O."/>
            <person name="Guillou S."/>
            <person name="Cros-Aarteil S."/>
            <person name="Calhoun S."/>
            <person name="Haridas S."/>
            <person name="Kuo A."/>
            <person name="Mondo S."/>
            <person name="Pangilinan J."/>
            <person name="Riley R."/>
            <person name="LaButti K."/>
            <person name="Andreopoulos B."/>
            <person name="Lipzen A."/>
            <person name="Chen C."/>
            <person name="Yanf M."/>
            <person name="Daum C."/>
            <person name="Ng V."/>
            <person name="Clum A."/>
            <person name="Steindorff A."/>
            <person name="Ohm R."/>
            <person name="Martin F."/>
            <person name="Silar P."/>
            <person name="Natvig D."/>
            <person name="Lalanne C."/>
            <person name="Gautier V."/>
            <person name="Ament-velasquez S.L."/>
            <person name="Kruys A."/>
            <person name="Hutchinson M.I."/>
            <person name="Powell A.J."/>
            <person name="Barry K."/>
            <person name="Miller A.N."/>
            <person name="Grigoriev I.V."/>
            <person name="Debuchy R."/>
            <person name="Gladieux P."/>
            <person name="Thoren M.H."/>
            <person name="Johannesson H."/>
        </authorList>
    </citation>
    <scope>NUCLEOTIDE SEQUENCE</scope>
    <source>
        <strain evidence="5">SMH3391-2</strain>
    </source>
</reference>
<dbReference type="Pfam" id="PF10342">
    <property type="entry name" value="Kre9_KNH"/>
    <property type="match status" value="1"/>
</dbReference>
<evidence type="ECO:0000259" key="4">
    <source>
        <dbReference type="Pfam" id="PF10342"/>
    </source>
</evidence>
<keyword evidence="6" id="KW-1185">Reference proteome</keyword>
<protein>
    <recommendedName>
        <fullName evidence="4">Yeast cell wall synthesis Kre9/Knh1-like N-terminal domain-containing protein</fullName>
    </recommendedName>
</protein>
<dbReference type="Proteomes" id="UP001174934">
    <property type="component" value="Unassembled WGS sequence"/>
</dbReference>
<evidence type="ECO:0000256" key="1">
    <source>
        <dbReference type="ARBA" id="ARBA00022729"/>
    </source>
</evidence>
<comment type="caution">
    <text evidence="5">The sequence shown here is derived from an EMBL/GenBank/DDBJ whole genome shotgun (WGS) entry which is preliminary data.</text>
</comment>
<dbReference type="EMBL" id="JAULSR010000012">
    <property type="protein sequence ID" value="KAK0609734.1"/>
    <property type="molecule type" value="Genomic_DNA"/>
</dbReference>
<evidence type="ECO:0000313" key="6">
    <source>
        <dbReference type="Proteomes" id="UP001174934"/>
    </source>
</evidence>
<sequence length="218" mass="21922">MRSTIFSAVLLAAAVRAIQVTSPTKDQEVDLAAGFDVKWSTVSSDPKKAHLFLVNMAGGHTPYSKDLGEVDLTQGSVKVVVSGVPTDDTYQFNLQSIQEQNTGILAQSPQFEIAENDDDDDDDDTTTTTSASSTTSATSTTSSSISGVTLISPGSSTTVPTSAVTSAATTLATSTSATTGSVNGTSTTSSTTSASTGAAATQGASLLALAIGLVAVLA</sequence>
<dbReference type="AlphaFoldDB" id="A0AA39U2H2"/>
<gene>
    <name evidence="5" type="ORF">B0T17DRAFT_501284</name>
</gene>
<dbReference type="PANTHER" id="PTHR35185">
    <property type="entry name" value="SERINE/THREONINE-RICH PROTEIN ADG2-RELATED"/>
    <property type="match status" value="1"/>
</dbReference>
<evidence type="ECO:0000313" key="5">
    <source>
        <dbReference type="EMBL" id="KAK0609734.1"/>
    </source>
</evidence>
<feature type="signal peptide" evidence="3">
    <location>
        <begin position="1"/>
        <end position="17"/>
    </location>
</feature>
<accession>A0AA39U2H2</accession>
<feature type="compositionally biased region" description="Acidic residues" evidence="2">
    <location>
        <begin position="114"/>
        <end position="125"/>
    </location>
</feature>
<evidence type="ECO:0000256" key="2">
    <source>
        <dbReference type="SAM" id="MobiDB-lite"/>
    </source>
</evidence>
<proteinExistence type="predicted"/>
<feature type="chain" id="PRO_5041340774" description="Yeast cell wall synthesis Kre9/Knh1-like N-terminal domain-containing protein" evidence="3">
    <location>
        <begin position="18"/>
        <end position="218"/>
    </location>
</feature>
<feature type="domain" description="Yeast cell wall synthesis Kre9/Knh1-like N-terminal" evidence="4">
    <location>
        <begin position="22"/>
        <end position="113"/>
    </location>
</feature>
<dbReference type="InterPro" id="IPR052479">
    <property type="entry name" value="GPI-anchor_Adhesion_Reg"/>
</dbReference>
<name>A0AA39U2H2_9PEZI</name>
<evidence type="ECO:0000256" key="3">
    <source>
        <dbReference type="SAM" id="SignalP"/>
    </source>
</evidence>
<feature type="region of interest" description="Disordered" evidence="2">
    <location>
        <begin position="173"/>
        <end position="196"/>
    </location>
</feature>
<feature type="compositionally biased region" description="Polar residues" evidence="2">
    <location>
        <begin position="145"/>
        <end position="154"/>
    </location>
</feature>
<feature type="compositionally biased region" description="Low complexity" evidence="2">
    <location>
        <begin position="126"/>
        <end position="144"/>
    </location>
</feature>